<dbReference type="Gene3D" id="3.30.450.40">
    <property type="match status" value="1"/>
</dbReference>
<name>A0AAU7JMI4_9HYPH</name>
<dbReference type="AlphaFoldDB" id="A0AAU7JMI4"/>
<accession>A0AAU7JMI4</accession>
<dbReference type="Pfam" id="PF01590">
    <property type="entry name" value="GAF"/>
    <property type="match status" value="1"/>
</dbReference>
<evidence type="ECO:0000313" key="2">
    <source>
        <dbReference type="EMBL" id="XBO41406.1"/>
    </source>
</evidence>
<dbReference type="PANTHER" id="PTHR43102:SF2">
    <property type="entry name" value="GAF DOMAIN-CONTAINING PROTEIN"/>
    <property type="match status" value="1"/>
</dbReference>
<reference evidence="2" key="1">
    <citation type="submission" date="2024-05" db="EMBL/GenBank/DDBJ databases">
        <authorList>
            <person name="Kim S."/>
            <person name="Heo J."/>
            <person name="Choi H."/>
            <person name="Choi Y."/>
            <person name="Kwon S.-W."/>
            <person name="Kim Y."/>
        </authorList>
    </citation>
    <scope>NUCLEOTIDE SEQUENCE</scope>
    <source>
        <strain evidence="2">KACC 23698</strain>
    </source>
</reference>
<dbReference type="EMBL" id="CP157484">
    <property type="protein sequence ID" value="XBO41406.1"/>
    <property type="molecule type" value="Genomic_DNA"/>
</dbReference>
<protein>
    <submittedName>
        <fullName evidence="2">GAF domain-containing protein</fullName>
    </submittedName>
</protein>
<evidence type="ECO:0000259" key="1">
    <source>
        <dbReference type="SMART" id="SM00065"/>
    </source>
</evidence>
<proteinExistence type="predicted"/>
<organism evidence="2">
    <name type="scientific">Alsobacter sp. KACC 23698</name>
    <dbReference type="NCBI Taxonomy" id="3149229"/>
    <lineage>
        <taxon>Bacteria</taxon>
        <taxon>Pseudomonadati</taxon>
        <taxon>Pseudomonadota</taxon>
        <taxon>Alphaproteobacteria</taxon>
        <taxon>Hyphomicrobiales</taxon>
        <taxon>Alsobacteraceae</taxon>
        <taxon>Alsobacter</taxon>
    </lineage>
</organism>
<dbReference type="RefSeq" id="WP_406858260.1">
    <property type="nucleotide sequence ID" value="NZ_CP157484.1"/>
</dbReference>
<dbReference type="InterPro" id="IPR003018">
    <property type="entry name" value="GAF"/>
</dbReference>
<gene>
    <name evidence="2" type="ORF">ABEG18_11815</name>
</gene>
<dbReference type="SMART" id="SM00065">
    <property type="entry name" value="GAF"/>
    <property type="match status" value="1"/>
</dbReference>
<dbReference type="InterPro" id="IPR029016">
    <property type="entry name" value="GAF-like_dom_sf"/>
</dbReference>
<sequence>MFSVPANEQARLTALAALEILDTGSSPAFERICQIAQEHFHVPMVIVGFMDRDRVWMKAARGLAPSSVPRGNTFCSETIMNDEVLVICDTLRDPRWSRSPFVQNHPHVRFYAGAPIIFSCGVRLGTVCLLDTKPRPFSKADALVLKNLADIAVSELRLLKAGRVAREMLSEKAFCA</sequence>
<dbReference type="SUPFAM" id="SSF55781">
    <property type="entry name" value="GAF domain-like"/>
    <property type="match status" value="1"/>
</dbReference>
<feature type="domain" description="GAF" evidence="1">
    <location>
        <begin position="24"/>
        <end position="166"/>
    </location>
</feature>
<dbReference type="PANTHER" id="PTHR43102">
    <property type="entry name" value="SLR1143 PROTEIN"/>
    <property type="match status" value="1"/>
</dbReference>